<dbReference type="GO" id="GO:0003677">
    <property type="term" value="F:DNA binding"/>
    <property type="evidence" value="ECO:0007669"/>
    <property type="project" value="UniProtKB-KW"/>
</dbReference>
<keyword evidence="3" id="KW-0805">Transcription regulation</keyword>
<dbReference type="GO" id="GO:0003700">
    <property type="term" value="F:DNA-binding transcription factor activity"/>
    <property type="evidence" value="ECO:0007669"/>
    <property type="project" value="InterPro"/>
</dbReference>
<evidence type="ECO:0000256" key="1">
    <source>
        <dbReference type="ARBA" id="ARBA00005384"/>
    </source>
</evidence>
<dbReference type="SUPFAM" id="SSF53383">
    <property type="entry name" value="PLP-dependent transferases"/>
    <property type="match status" value="1"/>
</dbReference>
<dbReference type="Pfam" id="PF00155">
    <property type="entry name" value="Aminotran_1_2"/>
    <property type="match status" value="1"/>
</dbReference>
<dbReference type="InterPro" id="IPR036390">
    <property type="entry name" value="WH_DNA-bd_sf"/>
</dbReference>
<keyword evidence="8" id="KW-1185">Reference proteome</keyword>
<dbReference type="PRINTS" id="PR00035">
    <property type="entry name" value="HTHGNTR"/>
</dbReference>
<dbReference type="KEGG" id="ncu:F0U83_07785"/>
<accession>A0A5P1RAE7</accession>
<feature type="domain" description="HTH gntR-type" evidence="6">
    <location>
        <begin position="21"/>
        <end position="89"/>
    </location>
</feature>
<dbReference type="Gene3D" id="1.10.10.10">
    <property type="entry name" value="Winged helix-like DNA-binding domain superfamily/Winged helix DNA-binding domain"/>
    <property type="match status" value="1"/>
</dbReference>
<gene>
    <name evidence="7" type="ORF">F0U83_07785</name>
</gene>
<dbReference type="InterPro" id="IPR015424">
    <property type="entry name" value="PyrdxlP-dep_Trfase"/>
</dbReference>
<keyword evidence="4" id="KW-0238">DNA-binding</keyword>
<evidence type="ECO:0000313" key="7">
    <source>
        <dbReference type="EMBL" id="QEQ96619.1"/>
    </source>
</evidence>
<reference evidence="7 8" key="1">
    <citation type="journal article" date="2019" name="Biochem. Eng. J.">
        <title>Metabolic engineering of the marine bacteria Neptunomonas concharum for the production of acetoin and meso-2,3-butanediol from acetate.</title>
        <authorList>
            <person name="Li W."/>
            <person name="Pu N."/>
            <person name="Liu C.-X."/>
            <person name="Yuan Q.-P."/>
            <person name="Li Z.-J."/>
        </authorList>
    </citation>
    <scope>NUCLEOTIDE SEQUENCE [LARGE SCALE GENOMIC DNA]</scope>
    <source>
        <strain evidence="7 8">JCM17730</strain>
    </source>
</reference>
<sequence length="489" mass="54161">MPRNDALDSLLPFFSHHKKDQHQYEWVSDSFRQAVINGQLKPGYKLPSSRALSKQLGVARNSVVMAYEILQSEGIIETRHGAGSFVSAAAAIPPLLTAEMTLDQQYKRTPKLSPLGERVNKPVQINTTGTLLLPAQPALERFPLDDWHTALNRAVRQRTFLSDKHIQGPAILRQQLVDHLSMTRGVKATPEQILITSGSQQALSMVIDLLVGPKENVYVEDYGYQGVDGLLTAAGVRRVVLDTDDEGMVVDRGLNTLGAGLMIVTPSRSFPVGHTLSLARRLAMLNWADQTNSWILEDDYDSEFLYKGQPIASLQGMDKRERVIYTGTFSRTLFPGVRVGYLVLPECLVEIFSRYRALVDGGIGSLVPSAIGCFMQSGDYARHLRRMKKCYQARQQRLSEVVAAHLPELISLPHYGGMHQVFMLPEGGDDQAITTCANQQGLGIRALSSYSRKQNLQAQGIVIGFSGTSEEQLPSAIIRLREIIHQISD</sequence>
<dbReference type="Gene3D" id="3.40.640.10">
    <property type="entry name" value="Type I PLP-dependent aspartate aminotransferase-like (Major domain)"/>
    <property type="match status" value="1"/>
</dbReference>
<keyword evidence="2" id="KW-0663">Pyridoxal phosphate</keyword>
<evidence type="ECO:0000313" key="8">
    <source>
        <dbReference type="Proteomes" id="UP000324760"/>
    </source>
</evidence>
<dbReference type="GO" id="GO:0008483">
    <property type="term" value="F:transaminase activity"/>
    <property type="evidence" value="ECO:0007669"/>
    <property type="project" value="UniProtKB-KW"/>
</dbReference>
<evidence type="ECO:0000256" key="3">
    <source>
        <dbReference type="ARBA" id="ARBA00023015"/>
    </source>
</evidence>
<dbReference type="OrthoDB" id="9808770at2"/>
<organism evidence="7 8">
    <name type="scientific">Neptunomonas concharum</name>
    <dbReference type="NCBI Taxonomy" id="1031538"/>
    <lineage>
        <taxon>Bacteria</taxon>
        <taxon>Pseudomonadati</taxon>
        <taxon>Pseudomonadota</taxon>
        <taxon>Gammaproteobacteria</taxon>
        <taxon>Oceanospirillales</taxon>
        <taxon>Oceanospirillaceae</taxon>
        <taxon>Neptunomonas</taxon>
    </lineage>
</organism>
<dbReference type="RefSeq" id="WP_138987230.1">
    <property type="nucleotide sequence ID" value="NZ_CP043869.1"/>
</dbReference>
<dbReference type="InterPro" id="IPR051446">
    <property type="entry name" value="HTH_trans_reg/aminotransferase"/>
</dbReference>
<dbReference type="Proteomes" id="UP000324760">
    <property type="component" value="Chromosome"/>
</dbReference>
<dbReference type="SUPFAM" id="SSF46785">
    <property type="entry name" value="Winged helix' DNA-binding domain"/>
    <property type="match status" value="1"/>
</dbReference>
<evidence type="ECO:0000256" key="4">
    <source>
        <dbReference type="ARBA" id="ARBA00023125"/>
    </source>
</evidence>
<dbReference type="InterPro" id="IPR015421">
    <property type="entry name" value="PyrdxlP-dep_Trfase_major"/>
</dbReference>
<evidence type="ECO:0000256" key="2">
    <source>
        <dbReference type="ARBA" id="ARBA00022898"/>
    </source>
</evidence>
<dbReference type="AlphaFoldDB" id="A0A5P1RAE7"/>
<dbReference type="CDD" id="cd00609">
    <property type="entry name" value="AAT_like"/>
    <property type="match status" value="1"/>
</dbReference>
<keyword evidence="7" id="KW-0808">Transferase</keyword>
<evidence type="ECO:0000256" key="5">
    <source>
        <dbReference type="ARBA" id="ARBA00023163"/>
    </source>
</evidence>
<dbReference type="SMART" id="SM00345">
    <property type="entry name" value="HTH_GNTR"/>
    <property type="match status" value="1"/>
</dbReference>
<keyword evidence="7" id="KW-0032">Aminotransferase</keyword>
<dbReference type="InterPro" id="IPR004839">
    <property type="entry name" value="Aminotransferase_I/II_large"/>
</dbReference>
<dbReference type="PANTHER" id="PTHR46577:SF1">
    <property type="entry name" value="HTH-TYPE TRANSCRIPTIONAL REGULATORY PROTEIN GABR"/>
    <property type="match status" value="1"/>
</dbReference>
<dbReference type="PROSITE" id="PS50949">
    <property type="entry name" value="HTH_GNTR"/>
    <property type="match status" value="1"/>
</dbReference>
<protein>
    <submittedName>
        <fullName evidence="7">PLP-dependent aminotransferase family protein</fullName>
    </submittedName>
</protein>
<dbReference type="Pfam" id="PF00392">
    <property type="entry name" value="GntR"/>
    <property type="match status" value="1"/>
</dbReference>
<proteinExistence type="inferred from homology"/>
<dbReference type="InterPro" id="IPR000524">
    <property type="entry name" value="Tscrpt_reg_HTH_GntR"/>
</dbReference>
<dbReference type="InterPro" id="IPR036388">
    <property type="entry name" value="WH-like_DNA-bd_sf"/>
</dbReference>
<dbReference type="CDD" id="cd07377">
    <property type="entry name" value="WHTH_GntR"/>
    <property type="match status" value="1"/>
</dbReference>
<dbReference type="GO" id="GO:0030170">
    <property type="term" value="F:pyridoxal phosphate binding"/>
    <property type="evidence" value="ECO:0007669"/>
    <property type="project" value="InterPro"/>
</dbReference>
<keyword evidence="5" id="KW-0804">Transcription</keyword>
<evidence type="ECO:0000259" key="6">
    <source>
        <dbReference type="PROSITE" id="PS50949"/>
    </source>
</evidence>
<dbReference type="EMBL" id="CP043869">
    <property type="protein sequence ID" value="QEQ96619.1"/>
    <property type="molecule type" value="Genomic_DNA"/>
</dbReference>
<name>A0A5P1RAE7_9GAMM</name>
<comment type="similarity">
    <text evidence="1">In the C-terminal section; belongs to the class-I pyridoxal-phosphate-dependent aminotransferase family.</text>
</comment>
<dbReference type="PANTHER" id="PTHR46577">
    <property type="entry name" value="HTH-TYPE TRANSCRIPTIONAL REGULATORY PROTEIN GABR"/>
    <property type="match status" value="1"/>
</dbReference>